<gene>
    <name evidence="4" type="ORF">B7463_g8995</name>
</gene>
<dbReference type="InterPro" id="IPR036812">
    <property type="entry name" value="NAD(P)_OxRdtase_dom_sf"/>
</dbReference>
<evidence type="ECO:0000313" key="4">
    <source>
        <dbReference type="EMBL" id="RFU27329.1"/>
    </source>
</evidence>
<dbReference type="GO" id="GO:0016491">
    <property type="term" value="F:oxidoreductase activity"/>
    <property type="evidence" value="ECO:0007669"/>
    <property type="project" value="UniProtKB-KW"/>
</dbReference>
<proteinExistence type="predicted"/>
<keyword evidence="1" id="KW-0560">Oxidoreductase</keyword>
<dbReference type="EMBL" id="NCSJ02000211">
    <property type="protein sequence ID" value="RFU27329.1"/>
    <property type="molecule type" value="Genomic_DNA"/>
</dbReference>
<dbReference type="Gene3D" id="3.20.20.100">
    <property type="entry name" value="NADP-dependent oxidoreductase domain"/>
    <property type="match status" value="1"/>
</dbReference>
<reference evidence="4 5" key="1">
    <citation type="submission" date="2018-05" db="EMBL/GenBank/DDBJ databases">
        <title>Draft genome sequence of Scytalidium lignicola DSM 105466, a ubiquitous saprotrophic fungus.</title>
        <authorList>
            <person name="Buettner E."/>
            <person name="Gebauer A.M."/>
            <person name="Hofrichter M."/>
            <person name="Liers C."/>
            <person name="Kellner H."/>
        </authorList>
    </citation>
    <scope>NUCLEOTIDE SEQUENCE [LARGE SCALE GENOMIC DNA]</scope>
    <source>
        <strain evidence="4 5">DSM 105466</strain>
    </source>
</reference>
<name>A0A3E2H1P8_SCYLI</name>
<organism evidence="4 5">
    <name type="scientific">Scytalidium lignicola</name>
    <name type="common">Hyphomycete</name>
    <dbReference type="NCBI Taxonomy" id="5539"/>
    <lineage>
        <taxon>Eukaryota</taxon>
        <taxon>Fungi</taxon>
        <taxon>Dikarya</taxon>
        <taxon>Ascomycota</taxon>
        <taxon>Pezizomycotina</taxon>
        <taxon>Leotiomycetes</taxon>
        <taxon>Leotiomycetes incertae sedis</taxon>
        <taxon>Scytalidium</taxon>
    </lineage>
</organism>
<feature type="region of interest" description="Disordered" evidence="2">
    <location>
        <begin position="530"/>
        <end position="556"/>
    </location>
</feature>
<feature type="domain" description="NADP-dependent oxidoreductase" evidence="3">
    <location>
        <begin position="295"/>
        <end position="464"/>
    </location>
</feature>
<dbReference type="AlphaFoldDB" id="A0A3E2H1P8"/>
<protein>
    <recommendedName>
        <fullName evidence="3">NADP-dependent oxidoreductase domain-containing protein</fullName>
    </recommendedName>
</protein>
<evidence type="ECO:0000256" key="1">
    <source>
        <dbReference type="ARBA" id="ARBA00023002"/>
    </source>
</evidence>
<dbReference type="InterPro" id="IPR018170">
    <property type="entry name" value="Aldo/ket_reductase_CS"/>
</dbReference>
<dbReference type="Pfam" id="PF00248">
    <property type="entry name" value="Aldo_ket_red"/>
    <property type="match status" value="1"/>
</dbReference>
<dbReference type="Proteomes" id="UP000258309">
    <property type="component" value="Unassembled WGS sequence"/>
</dbReference>
<dbReference type="Gene3D" id="3.90.550.50">
    <property type="match status" value="1"/>
</dbReference>
<dbReference type="InterPro" id="IPR023210">
    <property type="entry name" value="NADP_OxRdtase_dom"/>
</dbReference>
<evidence type="ECO:0000313" key="5">
    <source>
        <dbReference type="Proteomes" id="UP000258309"/>
    </source>
</evidence>
<dbReference type="PROSITE" id="PS00062">
    <property type="entry name" value="ALDOKETO_REDUCTASE_2"/>
    <property type="match status" value="1"/>
</dbReference>
<feature type="non-terminal residue" evidence="4">
    <location>
        <position position="1"/>
    </location>
</feature>
<keyword evidence="5" id="KW-1185">Reference proteome</keyword>
<dbReference type="STRING" id="5539.A0A3E2H1P8"/>
<evidence type="ECO:0000259" key="3">
    <source>
        <dbReference type="Pfam" id="PF00248"/>
    </source>
</evidence>
<feature type="non-terminal residue" evidence="4">
    <location>
        <position position="968"/>
    </location>
</feature>
<evidence type="ECO:0000256" key="2">
    <source>
        <dbReference type="SAM" id="MobiDB-lite"/>
    </source>
</evidence>
<accession>A0A3E2H1P8</accession>
<comment type="caution">
    <text evidence="4">The sequence shown here is derived from an EMBL/GenBank/DDBJ whole genome shotgun (WGS) entry which is preliminary data.</text>
</comment>
<dbReference type="SUPFAM" id="SSF51430">
    <property type="entry name" value="NAD(P)-linked oxidoreductase"/>
    <property type="match status" value="1"/>
</dbReference>
<sequence>MAISQATMAHVNMMTDTIIANLAPDGLRSVIRGILASDPDATPIFEKQTRSYLQKSTPKSLGPILNVDDTGRMIVTDDFISTQNRVRCMLGCGLCWNSLPILKNIIDRMVELNPSQQPSYSSKLLDVLNSVDGDIVQAVTALTKTLLHSNGSREFFEHERESLEELLESLKAGSSKWRQSGLPFPFERGLGALFKLLNTSNDECEPTRTPRLLNLKKKQNWPPTGIEIFELQGIKLPRLFCGLWQLSSPAWGSASHPNIINQFLQHVHAGLWAFDMADHYGDAEILFYDDPHYIDALCFLQEDNRVRALGLCNFDTEHMKNALDNGITIATNQVQFSLIDSRPTVKMAKVCQEYDIKLLTYGTLCGGFIADKWLGKPEPELFLDTITPSQRKVRQNLLEVIGQVIDVNYKYYEVICSWGGWTLFQELLHTLKQIAVKHGVSISNVATRWVLDFPYVGAVIVGVRMGIMRSTKVIFWNVNIPGPDIIPPTAKNILANLLNQSLERPLESKRASEIKARFFKVSIVHPPKFLTPTTPSSPSSSSSPSPSSTTTNDATYKSGPLDIAKCGDFPNAKDVQIIVKTGANEIYEKFPTQLLTELRCYDDLLVFSDLEQDVGPYHVYDALINVTDSVKQSSSDFDYYRLLQEYKETGQDIAALRPTSGSGAGWNLDKFKFLHMLEKTWALRPERKWYVFIEADTYLVRSNLLLWLQRLDPSKALYMGSPTNVNGDSFAHGGSGIILSGVALAKFAKDKPGIAPKYDEKLLSLAYGDQMLMKALADVGVDFTKVWPMLQAEKPSTIPFGAGPDSGTRHWCQPIVTMHHITSDEASAIWRFEQQRPDMQKPLLINELYSQFIAPRIRPSIDNWYNLSDDVIYTAPENPDPRNKPADQMSDLEKVAHKSFKDCGRACEEQPRCYQWVYFGDKCGFSHSYRFGRKRMPEDGVKYKSGFVLDKIEKDRKEHNCKSPQWLG</sequence>
<feature type="compositionally biased region" description="Low complexity" evidence="2">
    <location>
        <begin position="531"/>
        <end position="551"/>
    </location>
</feature>
<dbReference type="OrthoDB" id="414175at2759"/>
<dbReference type="PANTHER" id="PTHR43147">
    <property type="entry name" value="PROTEIN TAS"/>
    <property type="match status" value="1"/>
</dbReference>
<dbReference type="PANTHER" id="PTHR43147:SF2">
    <property type="entry name" value="NADP-DEPENDENT OXIDOREDUCTASE DOMAIN-CONTAINING PROTEIN"/>
    <property type="match status" value="1"/>
</dbReference>